<dbReference type="Proteomes" id="UP000193224">
    <property type="component" value="Unassembled WGS sequence"/>
</dbReference>
<name>A0A1X7BVD3_9RHOB</name>
<evidence type="ECO:0000256" key="4">
    <source>
        <dbReference type="ARBA" id="ARBA00023004"/>
    </source>
</evidence>
<dbReference type="CDD" id="cd00454">
    <property type="entry name" value="TrHb1_N"/>
    <property type="match status" value="1"/>
</dbReference>
<proteinExistence type="predicted"/>
<feature type="signal peptide" evidence="6">
    <location>
        <begin position="1"/>
        <end position="31"/>
    </location>
</feature>
<keyword evidence="6" id="KW-0732">Signal</keyword>
<dbReference type="InterPro" id="IPR012292">
    <property type="entry name" value="Globin/Proto"/>
</dbReference>
<evidence type="ECO:0000313" key="8">
    <source>
        <dbReference type="Proteomes" id="UP000193224"/>
    </source>
</evidence>
<dbReference type="InterPro" id="IPR001486">
    <property type="entry name" value="Hemoglobin_trunc"/>
</dbReference>
<dbReference type="GO" id="GO:0019825">
    <property type="term" value="F:oxygen binding"/>
    <property type="evidence" value="ECO:0007669"/>
    <property type="project" value="InterPro"/>
</dbReference>
<dbReference type="SUPFAM" id="SSF46458">
    <property type="entry name" value="Globin-like"/>
    <property type="match status" value="1"/>
</dbReference>
<feature type="binding site" description="distal binding residue" evidence="5">
    <location>
        <position position="105"/>
    </location>
    <ligand>
        <name>heme</name>
        <dbReference type="ChEBI" id="CHEBI:30413"/>
    </ligand>
    <ligandPart>
        <name>Fe</name>
        <dbReference type="ChEBI" id="CHEBI:18248"/>
    </ligandPart>
</feature>
<dbReference type="EMBL" id="FWXB01000014">
    <property type="protein sequence ID" value="SMC13554.1"/>
    <property type="molecule type" value="Genomic_DNA"/>
</dbReference>
<dbReference type="AlphaFoldDB" id="A0A1X7BVD3"/>
<sequence>MMYRKSSFLSSAFAGLSLFMFTLTTPLPAVAQDRSLYERLGGYDAISAVVDDFAGKLFEDEVVGKRFFGMGDDTRASFRQKNKNLVCIATGGPCKVISRPADVVHGGLGITASEFDIVAGHLSDTLNSFNVPEQEQEELMAIIASLRPDIVEVEDE</sequence>
<keyword evidence="1" id="KW-0813">Transport</keyword>
<protein>
    <submittedName>
        <fullName evidence="7">Group 1 truncated hemoglobin GlbN</fullName>
    </submittedName>
</protein>
<gene>
    <name evidence="7" type="primary">glbN_2</name>
    <name evidence="7" type="ORF">ROA7745_03405</name>
</gene>
<feature type="chain" id="PRO_5012236861" evidence="6">
    <location>
        <begin position="32"/>
        <end position="156"/>
    </location>
</feature>
<evidence type="ECO:0000256" key="1">
    <source>
        <dbReference type="ARBA" id="ARBA00022448"/>
    </source>
</evidence>
<keyword evidence="4 5" id="KW-0408">Iron</keyword>
<reference evidence="7 8" key="1">
    <citation type="submission" date="2017-03" db="EMBL/GenBank/DDBJ databases">
        <authorList>
            <person name="Afonso C.L."/>
            <person name="Miller P.J."/>
            <person name="Scott M.A."/>
            <person name="Spackman E."/>
            <person name="Goraichik I."/>
            <person name="Dimitrov K.M."/>
            <person name="Suarez D.L."/>
            <person name="Swayne D.E."/>
        </authorList>
    </citation>
    <scope>NUCLEOTIDE SEQUENCE [LARGE SCALE GENOMIC DNA]</scope>
    <source>
        <strain evidence="7 8">CECT 7745</strain>
    </source>
</reference>
<keyword evidence="2 5" id="KW-0349">Heme</keyword>
<dbReference type="Pfam" id="PF01152">
    <property type="entry name" value="Bac_globin"/>
    <property type="match status" value="1"/>
</dbReference>
<dbReference type="InterPro" id="IPR009050">
    <property type="entry name" value="Globin-like_sf"/>
</dbReference>
<evidence type="ECO:0000256" key="3">
    <source>
        <dbReference type="ARBA" id="ARBA00022723"/>
    </source>
</evidence>
<evidence type="ECO:0000256" key="2">
    <source>
        <dbReference type="ARBA" id="ARBA00022617"/>
    </source>
</evidence>
<accession>A0A1X7BVD3</accession>
<dbReference type="GO" id="GO:0020037">
    <property type="term" value="F:heme binding"/>
    <property type="evidence" value="ECO:0007669"/>
    <property type="project" value="InterPro"/>
</dbReference>
<evidence type="ECO:0000256" key="6">
    <source>
        <dbReference type="SAM" id="SignalP"/>
    </source>
</evidence>
<evidence type="ECO:0000256" key="5">
    <source>
        <dbReference type="PIRSR" id="PIRSR601486-1"/>
    </source>
</evidence>
<evidence type="ECO:0000313" key="7">
    <source>
        <dbReference type="EMBL" id="SMC13554.1"/>
    </source>
</evidence>
<dbReference type="Gene3D" id="1.10.490.10">
    <property type="entry name" value="Globins"/>
    <property type="match status" value="1"/>
</dbReference>
<organism evidence="7 8">
    <name type="scientific">Roseovarius aestuarii</name>
    <dbReference type="NCBI Taxonomy" id="475083"/>
    <lineage>
        <taxon>Bacteria</taxon>
        <taxon>Pseudomonadati</taxon>
        <taxon>Pseudomonadota</taxon>
        <taxon>Alphaproteobacteria</taxon>
        <taxon>Rhodobacterales</taxon>
        <taxon>Roseobacteraceae</taxon>
        <taxon>Roseovarius</taxon>
    </lineage>
</organism>
<keyword evidence="8" id="KW-1185">Reference proteome</keyword>
<dbReference type="GO" id="GO:0046872">
    <property type="term" value="F:metal ion binding"/>
    <property type="evidence" value="ECO:0007669"/>
    <property type="project" value="UniProtKB-KW"/>
</dbReference>
<keyword evidence="3 5" id="KW-0479">Metal-binding</keyword>